<name>A0A380P067_STRGR</name>
<dbReference type="Proteomes" id="UP000254150">
    <property type="component" value="Unassembled WGS sequence"/>
</dbReference>
<sequence>MSGACPAAGVEYLAEVHGGAAASSVFLGGVVAPTRRLALRWLRRQAHRLADALDPDPRTTRLPPGALRPVVRPAEHAPSQLRLWAADPAYGEETVDRLATGFPYRFTAREGGAWYQLTARPLLIPRITSVRRRDGDGRASFLNRGDTRDPAERTP</sequence>
<evidence type="ECO:0000313" key="2">
    <source>
        <dbReference type="EMBL" id="SUP57511.1"/>
    </source>
</evidence>
<proteinExistence type="predicted"/>
<evidence type="ECO:0000313" key="3">
    <source>
        <dbReference type="Proteomes" id="UP000254150"/>
    </source>
</evidence>
<feature type="compositionally biased region" description="Basic and acidic residues" evidence="1">
    <location>
        <begin position="145"/>
        <end position="155"/>
    </location>
</feature>
<reference evidence="2 3" key="1">
    <citation type="submission" date="2018-06" db="EMBL/GenBank/DDBJ databases">
        <authorList>
            <consortium name="Pathogen Informatics"/>
            <person name="Doyle S."/>
        </authorList>
    </citation>
    <scope>NUCLEOTIDE SEQUENCE [LARGE SCALE GENOMIC DNA]</scope>
    <source>
        <strain evidence="2 3">NCTC7807</strain>
    </source>
</reference>
<dbReference type="EMBL" id="UHID01000006">
    <property type="protein sequence ID" value="SUP57511.1"/>
    <property type="molecule type" value="Genomic_DNA"/>
</dbReference>
<gene>
    <name evidence="2" type="ORF">NCTC7807_03213</name>
</gene>
<organism evidence="2 3">
    <name type="scientific">Streptomyces griseus</name>
    <dbReference type="NCBI Taxonomy" id="1911"/>
    <lineage>
        <taxon>Bacteria</taxon>
        <taxon>Bacillati</taxon>
        <taxon>Actinomycetota</taxon>
        <taxon>Actinomycetes</taxon>
        <taxon>Kitasatosporales</taxon>
        <taxon>Streptomycetaceae</taxon>
        <taxon>Streptomyces</taxon>
    </lineage>
</organism>
<protein>
    <submittedName>
        <fullName evidence="2">Uncharacterized protein</fullName>
    </submittedName>
</protein>
<accession>A0A380P067</accession>
<dbReference type="AlphaFoldDB" id="A0A380P067"/>
<dbReference type="RefSeq" id="WP_229831563.1">
    <property type="nucleotide sequence ID" value="NZ_UHID01000006.1"/>
</dbReference>
<feature type="region of interest" description="Disordered" evidence="1">
    <location>
        <begin position="135"/>
        <end position="155"/>
    </location>
</feature>
<dbReference type="GeneID" id="95072228"/>
<evidence type="ECO:0000256" key="1">
    <source>
        <dbReference type="SAM" id="MobiDB-lite"/>
    </source>
</evidence>